<proteinExistence type="predicted"/>
<reference evidence="1 2" key="1">
    <citation type="submission" date="2021-12" db="EMBL/GenBank/DDBJ databases">
        <title>Genome sequencing of bacteria with rrn-lacking chromosome and rrn-plasmid.</title>
        <authorList>
            <person name="Anda M."/>
            <person name="Iwasaki W."/>
        </authorList>
    </citation>
    <scope>NUCLEOTIDE SEQUENCE [LARGE SCALE GENOMIC DNA]</scope>
    <source>
        <strain evidence="1 2">NBRC 101262</strain>
        <plasmid evidence="1 2">pPP8</plasmid>
    </source>
</reference>
<protein>
    <submittedName>
        <fullName evidence="1">Uncharacterized protein</fullName>
    </submittedName>
</protein>
<gene>
    <name evidence="1" type="ORF">PEPS_45830</name>
</gene>
<dbReference type="Proteomes" id="UP001354989">
    <property type="component" value="Plasmid pPP8"/>
</dbReference>
<keyword evidence="2" id="KW-1185">Reference proteome</keyword>
<geneLocation type="plasmid" evidence="1 2">
    <name>pPP8</name>
</geneLocation>
<sequence length="154" mass="17404">MSNCNFLNLPQKVIINGEEITYLYDAAGNKLQFSNPDGSTDYVAGIHYEDGALALVQHREGKYDLKGGKYFYNLTDHLGNVRQVLNKDGVVQQSTDYFHSDSWLIKMGMLEVLINTCITTRNCRILQDGMTMVRGCMMRGLVDFIPKIGSQRNI</sequence>
<keyword evidence="1" id="KW-0614">Plasmid</keyword>
<evidence type="ECO:0000313" key="2">
    <source>
        <dbReference type="Proteomes" id="UP001354989"/>
    </source>
</evidence>
<accession>A0ABN6LGM4</accession>
<organism evidence="1 2">
    <name type="scientific">Persicobacter psychrovividus</name>
    <dbReference type="NCBI Taxonomy" id="387638"/>
    <lineage>
        <taxon>Bacteria</taxon>
        <taxon>Pseudomonadati</taxon>
        <taxon>Bacteroidota</taxon>
        <taxon>Cytophagia</taxon>
        <taxon>Cytophagales</taxon>
        <taxon>Persicobacteraceae</taxon>
        <taxon>Persicobacter</taxon>
    </lineage>
</organism>
<name>A0ABN6LGM4_9BACT</name>
<dbReference type="EMBL" id="AP025300">
    <property type="protein sequence ID" value="BDD02303.1"/>
    <property type="molecule type" value="Genomic_DNA"/>
</dbReference>
<dbReference type="Gene3D" id="2.180.10.10">
    <property type="entry name" value="RHS repeat-associated core"/>
    <property type="match status" value="1"/>
</dbReference>
<evidence type="ECO:0000313" key="1">
    <source>
        <dbReference type="EMBL" id="BDD02303.1"/>
    </source>
</evidence>